<dbReference type="InterPro" id="IPR053219">
    <property type="entry name" value="GPCR_Dmsr-1"/>
</dbReference>
<evidence type="ECO:0000313" key="8">
    <source>
        <dbReference type="EMBL" id="CAH1154355.1"/>
    </source>
</evidence>
<dbReference type="PRINTS" id="PR00237">
    <property type="entry name" value="GPCRRHODOPSN"/>
</dbReference>
<feature type="transmembrane region" description="Helical" evidence="6">
    <location>
        <begin position="95"/>
        <end position="122"/>
    </location>
</feature>
<keyword evidence="3 6" id="KW-0812">Transmembrane</keyword>
<dbReference type="GO" id="GO:0008528">
    <property type="term" value="F:G protein-coupled peptide receptor activity"/>
    <property type="evidence" value="ECO:0007669"/>
    <property type="project" value="InterPro"/>
</dbReference>
<name>A0A9P0DM20_PHACE</name>
<evidence type="ECO:0000256" key="2">
    <source>
        <dbReference type="ARBA" id="ARBA00010663"/>
    </source>
</evidence>
<organism evidence="8 9">
    <name type="scientific">Phaedon cochleariae</name>
    <name type="common">Mustard beetle</name>
    <dbReference type="NCBI Taxonomy" id="80249"/>
    <lineage>
        <taxon>Eukaryota</taxon>
        <taxon>Metazoa</taxon>
        <taxon>Ecdysozoa</taxon>
        <taxon>Arthropoda</taxon>
        <taxon>Hexapoda</taxon>
        <taxon>Insecta</taxon>
        <taxon>Pterygota</taxon>
        <taxon>Neoptera</taxon>
        <taxon>Endopterygota</taxon>
        <taxon>Coleoptera</taxon>
        <taxon>Polyphaga</taxon>
        <taxon>Cucujiformia</taxon>
        <taxon>Chrysomeloidea</taxon>
        <taxon>Chrysomelidae</taxon>
        <taxon>Chrysomelinae</taxon>
        <taxon>Chrysomelini</taxon>
        <taxon>Phaedon</taxon>
    </lineage>
</organism>
<keyword evidence="9" id="KW-1185">Reference proteome</keyword>
<gene>
    <name evidence="8" type="ORF">PHAECO_LOCUS4740</name>
</gene>
<dbReference type="PROSITE" id="PS50262">
    <property type="entry name" value="G_PROTEIN_RECEP_F1_2"/>
    <property type="match status" value="1"/>
</dbReference>
<evidence type="ECO:0000256" key="3">
    <source>
        <dbReference type="ARBA" id="ARBA00022692"/>
    </source>
</evidence>
<reference evidence="8" key="2">
    <citation type="submission" date="2022-10" db="EMBL/GenBank/DDBJ databases">
        <authorList>
            <consortium name="ENA_rothamsted_submissions"/>
            <consortium name="culmorum"/>
            <person name="King R."/>
        </authorList>
    </citation>
    <scope>NUCLEOTIDE SEQUENCE</scope>
</reference>
<evidence type="ECO:0000259" key="7">
    <source>
        <dbReference type="PROSITE" id="PS50262"/>
    </source>
</evidence>
<proteinExistence type="inferred from homology"/>
<evidence type="ECO:0000256" key="5">
    <source>
        <dbReference type="ARBA" id="ARBA00023136"/>
    </source>
</evidence>
<sequence length="383" mass="43720">MNNTTKFCTLGAFQKGYEEIHGPLSLSVCVFGSIANILNICVLATKEMRWPTNLILTGLAVADLLVMLEYIPFSYLRYFDLDSRKTIAHYSYSMAAFTMFHAFFSQLFHFIAVCLTVILAVWRYLAITSPHNSRYWCDVTKTVYVIIFTYLACPLVCLPLLISLKLEAFNQTCDSTGRIFNNKTDLLQPNETYNEATLYVTQYSTQDYANISFWLYGVVIKLVPCILLTHLSCKLILKLLETKKRKNKLLHRDVPMKVVGEAKPMVTATRKKDRQADRTSGMLVAVLLLFLITEFPQGILGLLGAINGKLFQIECYNPLGDVMDILALTNSGINFILYCTMSRQFRTTFQEVFRLKHLLRFNPFSHYTNGIDKTQEKTQISAV</sequence>
<dbReference type="PANTHER" id="PTHR46273">
    <property type="entry name" value="MYOSUPPRESSIN RECEPTOR 1, ISOFORM B-RELATED"/>
    <property type="match status" value="1"/>
</dbReference>
<dbReference type="InterPro" id="IPR019427">
    <property type="entry name" value="7TM_GPCR_serpentine_rcpt_Srw"/>
</dbReference>
<dbReference type="Proteomes" id="UP001153737">
    <property type="component" value="Chromosome 15"/>
</dbReference>
<dbReference type="GO" id="GO:0005886">
    <property type="term" value="C:plasma membrane"/>
    <property type="evidence" value="ECO:0007669"/>
    <property type="project" value="TreeGrafter"/>
</dbReference>
<dbReference type="AlphaFoldDB" id="A0A9P0DM20"/>
<feature type="transmembrane region" description="Helical" evidence="6">
    <location>
        <begin position="143"/>
        <end position="162"/>
    </location>
</feature>
<dbReference type="Pfam" id="PF10324">
    <property type="entry name" value="7TM_GPCR_Srw"/>
    <property type="match status" value="1"/>
</dbReference>
<accession>A0A9P0DM20</accession>
<protein>
    <recommendedName>
        <fullName evidence="7">G-protein coupled receptors family 1 profile domain-containing protein</fullName>
    </recommendedName>
</protein>
<feature type="transmembrane region" description="Helical" evidence="6">
    <location>
        <begin position="20"/>
        <end position="42"/>
    </location>
</feature>
<dbReference type="EMBL" id="OU896721">
    <property type="protein sequence ID" value="CAH1154355.1"/>
    <property type="molecule type" value="Genomic_DNA"/>
</dbReference>
<dbReference type="InterPro" id="IPR017452">
    <property type="entry name" value="GPCR_Rhodpsn_7TM"/>
</dbReference>
<feature type="domain" description="G-protein coupled receptors family 1 profile" evidence="7">
    <location>
        <begin position="35"/>
        <end position="338"/>
    </location>
</feature>
<dbReference type="CDD" id="cd14978">
    <property type="entry name" value="7tmA_FMRFamide_R-like"/>
    <property type="match status" value="1"/>
</dbReference>
<evidence type="ECO:0000256" key="6">
    <source>
        <dbReference type="SAM" id="Phobius"/>
    </source>
</evidence>
<evidence type="ECO:0000313" key="9">
    <source>
        <dbReference type="Proteomes" id="UP001153737"/>
    </source>
</evidence>
<keyword evidence="5 6" id="KW-0472">Membrane</keyword>
<dbReference type="PANTHER" id="PTHR46273:SF4">
    <property type="entry name" value="AT19640P"/>
    <property type="match status" value="1"/>
</dbReference>
<evidence type="ECO:0000256" key="4">
    <source>
        <dbReference type="ARBA" id="ARBA00022989"/>
    </source>
</evidence>
<comment type="subcellular location">
    <subcellularLocation>
        <location evidence="1">Membrane</location>
    </subcellularLocation>
</comment>
<feature type="transmembrane region" description="Helical" evidence="6">
    <location>
        <begin position="54"/>
        <end position="75"/>
    </location>
</feature>
<feature type="transmembrane region" description="Helical" evidence="6">
    <location>
        <begin position="280"/>
        <end position="305"/>
    </location>
</feature>
<evidence type="ECO:0000256" key="1">
    <source>
        <dbReference type="ARBA" id="ARBA00004370"/>
    </source>
</evidence>
<reference evidence="8" key="1">
    <citation type="submission" date="2022-01" db="EMBL/GenBank/DDBJ databases">
        <authorList>
            <person name="King R."/>
        </authorList>
    </citation>
    <scope>NUCLEOTIDE SEQUENCE</scope>
</reference>
<dbReference type="InterPro" id="IPR000276">
    <property type="entry name" value="GPCR_Rhodpsn"/>
</dbReference>
<dbReference type="OrthoDB" id="5864054at2759"/>
<dbReference type="SUPFAM" id="SSF81321">
    <property type="entry name" value="Family A G protein-coupled receptor-like"/>
    <property type="match status" value="1"/>
</dbReference>
<comment type="similarity">
    <text evidence="2">Belongs to the G-protein coupled receptor 1 family.</text>
</comment>
<dbReference type="Gene3D" id="1.20.1070.10">
    <property type="entry name" value="Rhodopsin 7-helix transmembrane proteins"/>
    <property type="match status" value="1"/>
</dbReference>
<feature type="transmembrane region" description="Helical" evidence="6">
    <location>
        <begin position="325"/>
        <end position="341"/>
    </location>
</feature>
<feature type="transmembrane region" description="Helical" evidence="6">
    <location>
        <begin position="213"/>
        <end position="237"/>
    </location>
</feature>
<keyword evidence="4 6" id="KW-1133">Transmembrane helix</keyword>